<proteinExistence type="predicted"/>
<reference evidence="1 2" key="1">
    <citation type="submission" date="2021-01" db="EMBL/GenBank/DDBJ databases">
        <title>Isolation and description of Catonella massiliensis sp. nov., a novel Catonella species, isolated from a stable periodontitis subject.</title>
        <authorList>
            <person name="Antezack A."/>
            <person name="Boxberger M."/>
            <person name="La Scola B."/>
            <person name="Monnet-Corti V."/>
        </authorList>
    </citation>
    <scope>NUCLEOTIDE SEQUENCE [LARGE SCALE GENOMIC DNA]</scope>
    <source>
        <strain evidence="1 2">Marseille-Q4567</strain>
    </source>
</reference>
<dbReference type="EMBL" id="JAEPRJ010000001">
    <property type="protein sequence ID" value="MBK5897698.1"/>
    <property type="molecule type" value="Genomic_DNA"/>
</dbReference>
<name>A0ABS1J2D8_9FIRM</name>
<dbReference type="Proteomes" id="UP000604730">
    <property type="component" value="Unassembled WGS sequence"/>
</dbReference>
<sequence length="177" mass="20803">MKKRVILGAVILLVVLYAFRVYKVNSEIRAVKEDMIPFGTEREVTNGVTMKVNGYTVLSKEEAKEKYDYDLEMDEEVKIFLVNVTYFNKTNKSETVDTRPNSIEKTGYSTATEMMLYSLCNQFDLDVTLKSGEKKEVILPYILYKFQFEQGEWEKLEDEVFYISNSRYPVKTKWMLK</sequence>
<protein>
    <recommendedName>
        <fullName evidence="3">DUF4352 domain-containing protein</fullName>
    </recommendedName>
</protein>
<dbReference type="RefSeq" id="WP_208429165.1">
    <property type="nucleotide sequence ID" value="NZ_JAEPRJ010000001.1"/>
</dbReference>
<evidence type="ECO:0000313" key="1">
    <source>
        <dbReference type="EMBL" id="MBK5897698.1"/>
    </source>
</evidence>
<comment type="caution">
    <text evidence="1">The sequence shown here is derived from an EMBL/GenBank/DDBJ whole genome shotgun (WGS) entry which is preliminary data.</text>
</comment>
<gene>
    <name evidence="1" type="ORF">JJN12_07905</name>
</gene>
<evidence type="ECO:0008006" key="3">
    <source>
        <dbReference type="Google" id="ProtNLM"/>
    </source>
</evidence>
<keyword evidence="2" id="KW-1185">Reference proteome</keyword>
<accession>A0ABS1J2D8</accession>
<dbReference type="InterPro" id="IPR032209">
    <property type="entry name" value="DUF5028"/>
</dbReference>
<evidence type="ECO:0000313" key="2">
    <source>
        <dbReference type="Proteomes" id="UP000604730"/>
    </source>
</evidence>
<organism evidence="1 2">
    <name type="scientific">Catonella massiliensis</name>
    <dbReference type="NCBI Taxonomy" id="2799636"/>
    <lineage>
        <taxon>Bacteria</taxon>
        <taxon>Bacillati</taxon>
        <taxon>Bacillota</taxon>
        <taxon>Clostridia</taxon>
        <taxon>Lachnospirales</taxon>
        <taxon>Lachnospiraceae</taxon>
        <taxon>Catonella</taxon>
    </lineage>
</organism>
<dbReference type="Pfam" id="PF16431">
    <property type="entry name" value="DUF5028"/>
    <property type="match status" value="1"/>
</dbReference>